<dbReference type="PANTHER" id="PTHR43877">
    <property type="entry name" value="AMINOALKYLPHOSPHONATE N-ACETYLTRANSFERASE-RELATED-RELATED"/>
    <property type="match status" value="1"/>
</dbReference>
<dbReference type="Proteomes" id="UP000590511">
    <property type="component" value="Unassembled WGS sequence"/>
</dbReference>
<keyword evidence="2" id="KW-0012">Acyltransferase</keyword>
<proteinExistence type="predicted"/>
<dbReference type="GO" id="GO:0016747">
    <property type="term" value="F:acyltransferase activity, transferring groups other than amino-acyl groups"/>
    <property type="evidence" value="ECO:0007669"/>
    <property type="project" value="InterPro"/>
</dbReference>
<dbReference type="SUPFAM" id="SSF55729">
    <property type="entry name" value="Acyl-CoA N-acyltransferases (Nat)"/>
    <property type="match status" value="1"/>
</dbReference>
<evidence type="ECO:0000313" key="4">
    <source>
        <dbReference type="EMBL" id="GIE42020.1"/>
    </source>
</evidence>
<reference evidence="5 6" key="1">
    <citation type="submission" date="2020-08" db="EMBL/GenBank/DDBJ databases">
        <title>Sequencing the genomes of 1000 actinobacteria strains.</title>
        <authorList>
            <person name="Klenk H.-P."/>
        </authorList>
    </citation>
    <scope>NUCLEOTIDE SEQUENCE [LARGE SCALE GENOMIC DNA]</scope>
    <source>
        <strain evidence="5 6">DSM 43150</strain>
    </source>
</reference>
<dbReference type="InterPro" id="IPR016181">
    <property type="entry name" value="Acyl_CoA_acyltransferase"/>
</dbReference>
<dbReference type="GO" id="GO:0005840">
    <property type="term" value="C:ribosome"/>
    <property type="evidence" value="ECO:0007669"/>
    <property type="project" value="UniProtKB-KW"/>
</dbReference>
<protein>
    <submittedName>
        <fullName evidence="5">Ribosomal protein S18 acetylase RimI-like enzyme</fullName>
    </submittedName>
</protein>
<accession>A0A7W7MKY2</accession>
<sequence length="163" mass="17749">MPELVVRPMGQSEFDQWYEASTRVLAASQVAAGNWSAEEALTLAHEARRALLPDRLATAGMLFLVGLLPDGTPVGSAWLGLTHPRGTPNCAFLYFIEVDEQHRGTGYGRVLLTASEDAARSHGVRSLELNVFGSNTPAIQLYETSGYGVVTQQMRKSLDEQQS</sequence>
<evidence type="ECO:0000256" key="1">
    <source>
        <dbReference type="ARBA" id="ARBA00022679"/>
    </source>
</evidence>
<evidence type="ECO:0000313" key="6">
    <source>
        <dbReference type="Proteomes" id="UP000590511"/>
    </source>
</evidence>
<dbReference type="PANTHER" id="PTHR43877:SF2">
    <property type="entry name" value="AMINOALKYLPHOSPHONATE N-ACETYLTRANSFERASE-RELATED"/>
    <property type="match status" value="1"/>
</dbReference>
<dbReference type="EMBL" id="BOMP01000083">
    <property type="protein sequence ID" value="GIE42020.1"/>
    <property type="molecule type" value="Genomic_DNA"/>
</dbReference>
<dbReference type="Proteomes" id="UP000631312">
    <property type="component" value="Unassembled WGS sequence"/>
</dbReference>
<dbReference type="RefSeq" id="WP_188125479.1">
    <property type="nucleotide sequence ID" value="NZ_BOMP01000083.1"/>
</dbReference>
<reference evidence="4 7" key="2">
    <citation type="submission" date="2021-01" db="EMBL/GenBank/DDBJ databases">
        <title>Whole genome shotgun sequence of Actinoplanes lobatus NBRC 12513.</title>
        <authorList>
            <person name="Komaki H."/>
            <person name="Tamura T."/>
        </authorList>
    </citation>
    <scope>NUCLEOTIDE SEQUENCE [LARGE SCALE GENOMIC DNA]</scope>
    <source>
        <strain evidence="4 7">NBRC 12513</strain>
    </source>
</reference>
<keyword evidence="1" id="KW-0808">Transferase</keyword>
<evidence type="ECO:0000313" key="5">
    <source>
        <dbReference type="EMBL" id="MBB4753826.1"/>
    </source>
</evidence>
<organism evidence="5 6">
    <name type="scientific">Actinoplanes lobatus</name>
    <dbReference type="NCBI Taxonomy" id="113568"/>
    <lineage>
        <taxon>Bacteria</taxon>
        <taxon>Bacillati</taxon>
        <taxon>Actinomycetota</taxon>
        <taxon>Actinomycetes</taxon>
        <taxon>Micromonosporales</taxon>
        <taxon>Micromonosporaceae</taxon>
        <taxon>Actinoplanes</taxon>
    </lineage>
</organism>
<dbReference type="AlphaFoldDB" id="A0A7W7MKY2"/>
<keyword evidence="5" id="KW-0687">Ribonucleoprotein</keyword>
<dbReference type="EMBL" id="JACHNC010000001">
    <property type="protein sequence ID" value="MBB4753826.1"/>
    <property type="molecule type" value="Genomic_DNA"/>
</dbReference>
<gene>
    <name evidence="4" type="ORF">Alo02nite_49180</name>
    <name evidence="5" type="ORF">BJ964_007987</name>
</gene>
<dbReference type="Pfam" id="PF00583">
    <property type="entry name" value="Acetyltransf_1"/>
    <property type="match status" value="1"/>
</dbReference>
<dbReference type="PROSITE" id="PS51186">
    <property type="entry name" value="GNAT"/>
    <property type="match status" value="1"/>
</dbReference>
<comment type="caution">
    <text evidence="5">The sequence shown here is derived from an EMBL/GenBank/DDBJ whole genome shotgun (WGS) entry which is preliminary data.</text>
</comment>
<dbReference type="CDD" id="cd04301">
    <property type="entry name" value="NAT_SF"/>
    <property type="match status" value="1"/>
</dbReference>
<evidence type="ECO:0000313" key="7">
    <source>
        <dbReference type="Proteomes" id="UP000631312"/>
    </source>
</evidence>
<dbReference type="Gene3D" id="3.40.630.30">
    <property type="match status" value="1"/>
</dbReference>
<feature type="domain" description="N-acetyltransferase" evidence="3">
    <location>
        <begin position="4"/>
        <end position="163"/>
    </location>
</feature>
<name>A0A7W7MKY2_9ACTN</name>
<evidence type="ECO:0000259" key="3">
    <source>
        <dbReference type="PROSITE" id="PS51186"/>
    </source>
</evidence>
<keyword evidence="5" id="KW-0689">Ribosomal protein</keyword>
<dbReference type="InterPro" id="IPR050832">
    <property type="entry name" value="Bact_Acetyltransf"/>
</dbReference>
<keyword evidence="7" id="KW-1185">Reference proteome</keyword>
<dbReference type="InterPro" id="IPR000182">
    <property type="entry name" value="GNAT_dom"/>
</dbReference>
<evidence type="ECO:0000256" key="2">
    <source>
        <dbReference type="ARBA" id="ARBA00023315"/>
    </source>
</evidence>